<dbReference type="EMBL" id="LGTL01000003">
    <property type="protein sequence ID" value="KPA83932.1"/>
    <property type="molecule type" value="Genomic_DNA"/>
</dbReference>
<dbReference type="OrthoDB" id="262858at2759"/>
<dbReference type="VEuPathDB" id="TriTrypDB:LpyrH10_03_2430"/>
<accession>A0A0N0DYB6</accession>
<feature type="compositionally biased region" description="Polar residues" evidence="1">
    <location>
        <begin position="314"/>
        <end position="328"/>
    </location>
</feature>
<feature type="region of interest" description="Disordered" evidence="1">
    <location>
        <begin position="484"/>
        <end position="534"/>
    </location>
</feature>
<organism evidence="2 3">
    <name type="scientific">Leptomonas pyrrhocoris</name>
    <name type="common">Firebug parasite</name>
    <dbReference type="NCBI Taxonomy" id="157538"/>
    <lineage>
        <taxon>Eukaryota</taxon>
        <taxon>Discoba</taxon>
        <taxon>Euglenozoa</taxon>
        <taxon>Kinetoplastea</taxon>
        <taxon>Metakinetoplastina</taxon>
        <taxon>Trypanosomatida</taxon>
        <taxon>Trypanosomatidae</taxon>
        <taxon>Leishmaniinae</taxon>
        <taxon>Leptomonas</taxon>
    </lineage>
</organism>
<dbReference type="PANTHER" id="PTHR38148">
    <property type="entry name" value="BAR DOMAIN-CONTAINING PROTEIN"/>
    <property type="match status" value="1"/>
</dbReference>
<dbReference type="RefSeq" id="XP_015662372.1">
    <property type="nucleotide sequence ID" value="XM_015798894.1"/>
</dbReference>
<dbReference type="OMA" id="QYSEERP"/>
<feature type="region of interest" description="Disordered" evidence="1">
    <location>
        <begin position="593"/>
        <end position="700"/>
    </location>
</feature>
<protein>
    <recommendedName>
        <fullName evidence="4">BAR domain-containing protein</fullName>
    </recommendedName>
</protein>
<keyword evidence="3" id="KW-1185">Reference proteome</keyword>
<comment type="caution">
    <text evidence="2">The sequence shown here is derived from an EMBL/GenBank/DDBJ whole genome shotgun (WGS) entry which is preliminary data.</text>
</comment>
<dbReference type="AlphaFoldDB" id="A0A0N0DYB6"/>
<feature type="compositionally biased region" description="Polar residues" evidence="1">
    <location>
        <begin position="635"/>
        <end position="648"/>
    </location>
</feature>
<evidence type="ECO:0008006" key="4">
    <source>
        <dbReference type="Google" id="ProtNLM"/>
    </source>
</evidence>
<dbReference type="RefSeq" id="XP_015662371.1">
    <property type="nucleotide sequence ID" value="XM_015798893.1"/>
</dbReference>
<dbReference type="Proteomes" id="UP000037923">
    <property type="component" value="Unassembled WGS sequence"/>
</dbReference>
<sequence>MFGHAKSPSPASSNYDFSLRFERVRLFAKVLKHFDTNISRTVQAMREMAGSLSLVGQSYHEVAQCVNNTNPHSAMNRAYPIWSSTMNSNRVVESYGADLQGTATVFSGEMKRLREGEHYVAFNGSVHQSVLARLHDVMSRAKKTVELGEGVACALRKSVAAKKIVQKKEAKYVRLGKPLTASKRHAKQAAAARQREQAYDAKLRAFDAEYEDLMQRQLYVAGHSMDDFLDANAVYLAQILNVVSCLAPHGAEAVADMVNASQDLGSRLGIAPADQVANRLRSRNASTPLDKALKDVTPMRSTPSKSPGSHAHQRNTGASHNFTSYYSNRRNRGPSAEQAPPTARALDDDDAAAAAAVAASMSCWSTPGTPQRRLLSSRSPQGRLAGLIEPDPTPPPPCPNPMAWLPGGPGTSVVRSAAGATGSGTESMPVVPRFDRAVIQKPTKGVAAASAASNPFAGAKGGPLARAPAATALVEKSVTLSPGRAPFGEGNTPAFQQSGHRSASPATAAPATAVTEARSPSGAVTVAPTSHHSHNDRCADVLVSQAAQLRLACARSTEPFDNGDCDGGGVTGVVSYTARSSLQPVNLMAAMEAEADRPSEVQRKWQQQQQQHVNPAALKSSGPADRQPKPRSQKPSRNTTRRSTTLPANLTPPSPIAAANSRAAPLMASAPPPDDATLSSSTNSHVHGDSNANSFQATLSSDNGQSNAAMASHGYPLCLTTPAALKSYSNGDGWESETGGVSGRSHALSTSYALDSPAYAPHLRGMEAQSWEDSHVRLCKPA</sequence>
<evidence type="ECO:0000256" key="1">
    <source>
        <dbReference type="SAM" id="MobiDB-lite"/>
    </source>
</evidence>
<feature type="compositionally biased region" description="Polar residues" evidence="1">
    <location>
        <begin position="677"/>
        <end position="700"/>
    </location>
</feature>
<name>A0A0N0DYB6_LEPPY</name>
<evidence type="ECO:0000313" key="3">
    <source>
        <dbReference type="Proteomes" id="UP000037923"/>
    </source>
</evidence>
<feature type="region of interest" description="Disordered" evidence="1">
    <location>
        <begin position="280"/>
        <end position="395"/>
    </location>
</feature>
<dbReference type="EMBL" id="LGTL01000003">
    <property type="protein sequence ID" value="KPA83933.1"/>
    <property type="molecule type" value="Genomic_DNA"/>
</dbReference>
<feature type="compositionally biased region" description="Low complexity" evidence="1">
    <location>
        <begin position="502"/>
        <end position="513"/>
    </location>
</feature>
<proteinExistence type="predicted"/>
<evidence type="ECO:0000313" key="2">
    <source>
        <dbReference type="EMBL" id="KPA83932.1"/>
    </source>
</evidence>
<dbReference type="PANTHER" id="PTHR38148:SF3">
    <property type="entry name" value="BAR DOMAIN-CONTAINING PROTEIN"/>
    <property type="match status" value="1"/>
</dbReference>
<dbReference type="GeneID" id="26902387"/>
<reference evidence="2 3" key="1">
    <citation type="submission" date="2015-07" db="EMBL/GenBank/DDBJ databases">
        <title>High-quality genome of monoxenous trypanosomatid Leptomonas pyrrhocoris.</title>
        <authorList>
            <person name="Flegontov P."/>
            <person name="Butenko A."/>
            <person name="Firsov S."/>
            <person name="Vlcek C."/>
            <person name="Logacheva M.D."/>
            <person name="Field M."/>
            <person name="Filatov D."/>
            <person name="Flegontova O."/>
            <person name="Gerasimov E."/>
            <person name="Jackson A.P."/>
            <person name="Kelly S."/>
            <person name="Opperdoes F."/>
            <person name="O'Reilly A."/>
            <person name="Votypka J."/>
            <person name="Yurchenko V."/>
            <person name="Lukes J."/>
        </authorList>
    </citation>
    <scope>NUCLEOTIDE SEQUENCE [LARGE SCALE GENOMIC DNA]</scope>
    <source>
        <strain evidence="2">H10</strain>
    </source>
</reference>
<feature type="compositionally biased region" description="Basic and acidic residues" evidence="1">
    <location>
        <begin position="594"/>
        <end position="603"/>
    </location>
</feature>
<feature type="compositionally biased region" description="Polar residues" evidence="1">
    <location>
        <begin position="362"/>
        <end position="380"/>
    </location>
</feature>
<gene>
    <name evidence="2" type="ORF">ABB37_02092</name>
</gene>